<dbReference type="InterPro" id="IPR035892">
    <property type="entry name" value="C2_domain_sf"/>
</dbReference>
<dbReference type="Gene3D" id="1.25.40.410">
    <property type="match status" value="1"/>
</dbReference>
<dbReference type="FunFam" id="1.20.58.740:FF:000004">
    <property type="entry name" value="Dedicator of cytokinesis protein 1"/>
    <property type="match status" value="1"/>
</dbReference>
<dbReference type="GO" id="GO:0005085">
    <property type="term" value="F:guanyl-nucleotide exchange factor activity"/>
    <property type="evidence" value="ECO:0007669"/>
    <property type="project" value="UniProtKB-KW"/>
</dbReference>
<feature type="domain" description="SH3" evidence="9">
    <location>
        <begin position="1"/>
        <end position="56"/>
    </location>
</feature>
<dbReference type="InterPro" id="IPR046769">
    <property type="entry name" value="DOCKER_Lobe_A"/>
</dbReference>
<dbReference type="InterPro" id="IPR026791">
    <property type="entry name" value="DOCK"/>
</dbReference>
<evidence type="ECO:0000313" key="12">
    <source>
        <dbReference type="EMBL" id="RWS13623.1"/>
    </source>
</evidence>
<organism evidence="12 13">
    <name type="scientific">Dinothrombium tinctorium</name>
    <dbReference type="NCBI Taxonomy" id="1965070"/>
    <lineage>
        <taxon>Eukaryota</taxon>
        <taxon>Metazoa</taxon>
        <taxon>Ecdysozoa</taxon>
        <taxon>Arthropoda</taxon>
        <taxon>Chelicerata</taxon>
        <taxon>Arachnida</taxon>
        <taxon>Acari</taxon>
        <taxon>Acariformes</taxon>
        <taxon>Trombidiformes</taxon>
        <taxon>Prostigmata</taxon>
        <taxon>Anystina</taxon>
        <taxon>Parasitengona</taxon>
        <taxon>Trombidioidea</taxon>
        <taxon>Trombidiidae</taxon>
        <taxon>Dinothrombium</taxon>
    </lineage>
</organism>
<dbReference type="EMBL" id="NCKU01000934">
    <property type="protein sequence ID" value="RWS13623.1"/>
    <property type="molecule type" value="Genomic_DNA"/>
</dbReference>
<dbReference type="GO" id="GO:0005886">
    <property type="term" value="C:plasma membrane"/>
    <property type="evidence" value="ECO:0007669"/>
    <property type="project" value="TreeGrafter"/>
</dbReference>
<dbReference type="GO" id="GO:0031267">
    <property type="term" value="F:small GTPase binding"/>
    <property type="evidence" value="ECO:0007669"/>
    <property type="project" value="TreeGrafter"/>
</dbReference>
<dbReference type="InterPro" id="IPR046773">
    <property type="entry name" value="DOCKER_Lobe_C"/>
</dbReference>
<evidence type="ECO:0000313" key="13">
    <source>
        <dbReference type="Proteomes" id="UP000285301"/>
    </source>
</evidence>
<dbReference type="GO" id="GO:0007264">
    <property type="term" value="P:small GTPase-mediated signal transduction"/>
    <property type="evidence" value="ECO:0007669"/>
    <property type="project" value="InterPro"/>
</dbReference>
<feature type="compositionally biased region" description="Polar residues" evidence="8">
    <location>
        <begin position="1929"/>
        <end position="1939"/>
    </location>
</feature>
<dbReference type="InterPro" id="IPR027357">
    <property type="entry name" value="DOCKER_dom"/>
</dbReference>
<dbReference type="Pfam" id="PF06920">
    <property type="entry name" value="DHR-2_Lobe_A"/>
    <property type="match status" value="1"/>
</dbReference>
<keyword evidence="2 6" id="KW-0728">SH3 domain</keyword>
<dbReference type="GO" id="GO:0005737">
    <property type="term" value="C:cytoplasm"/>
    <property type="evidence" value="ECO:0007669"/>
    <property type="project" value="UniProtKB-SubCell"/>
</dbReference>
<dbReference type="PANTHER" id="PTHR45653:SF10">
    <property type="entry name" value="MYOBLAST CITY, ISOFORM B"/>
    <property type="match status" value="1"/>
</dbReference>
<feature type="region of interest" description="Disordered" evidence="8">
    <location>
        <begin position="1773"/>
        <end position="1793"/>
    </location>
</feature>
<feature type="domain" description="DOCKER" evidence="11">
    <location>
        <begin position="1265"/>
        <end position="1685"/>
    </location>
</feature>
<feature type="compositionally biased region" description="Polar residues" evidence="8">
    <location>
        <begin position="1885"/>
        <end position="1907"/>
    </location>
</feature>
<keyword evidence="3" id="KW-0963">Cytoplasm</keyword>
<dbReference type="PROSITE" id="PS51651">
    <property type="entry name" value="DOCKER"/>
    <property type="match status" value="1"/>
</dbReference>
<evidence type="ECO:0000259" key="11">
    <source>
        <dbReference type="PROSITE" id="PS51651"/>
    </source>
</evidence>
<comment type="caution">
    <text evidence="12">The sequence shown here is derived from an EMBL/GenBank/DDBJ whole genome shotgun (WGS) entry which is preliminary data.</text>
</comment>
<name>A0A443REE2_9ACAR</name>
<feature type="compositionally biased region" description="Polar residues" evidence="8">
    <location>
        <begin position="1780"/>
        <end position="1792"/>
    </location>
</feature>
<evidence type="ECO:0000256" key="2">
    <source>
        <dbReference type="ARBA" id="ARBA00022443"/>
    </source>
</evidence>
<keyword evidence="4" id="KW-0597">Phosphoprotein</keyword>
<evidence type="ECO:0008006" key="14">
    <source>
        <dbReference type="Google" id="ProtNLM"/>
    </source>
</evidence>
<evidence type="ECO:0000256" key="1">
    <source>
        <dbReference type="ARBA" id="ARBA00004496"/>
    </source>
</evidence>
<feature type="domain" description="C2 DOCK-type" evidence="10">
    <location>
        <begin position="425"/>
        <end position="602"/>
    </location>
</feature>
<feature type="compositionally biased region" description="Low complexity" evidence="8">
    <location>
        <begin position="1752"/>
        <end position="1768"/>
    </location>
</feature>
<protein>
    <recommendedName>
        <fullName evidence="14">Dedicator of cytokinesis protein 1-like protein</fullName>
    </recommendedName>
</protein>
<dbReference type="PROSITE" id="PS51650">
    <property type="entry name" value="C2_DOCK"/>
    <property type="match status" value="1"/>
</dbReference>
<dbReference type="InterPro" id="IPR001452">
    <property type="entry name" value="SH3_domain"/>
</dbReference>
<evidence type="ECO:0000256" key="6">
    <source>
        <dbReference type="PROSITE-ProRule" id="PRU00192"/>
    </source>
</evidence>
<evidence type="ECO:0000256" key="4">
    <source>
        <dbReference type="ARBA" id="ARBA00022553"/>
    </source>
</evidence>
<evidence type="ECO:0000256" key="7">
    <source>
        <dbReference type="PROSITE-ProRule" id="PRU00983"/>
    </source>
</evidence>
<dbReference type="InterPro" id="IPR056372">
    <property type="entry name" value="TPR_DOCK"/>
</dbReference>
<accession>A0A443REE2</accession>
<gene>
    <name evidence="12" type="ORF">B4U79_02826</name>
</gene>
<feature type="region of interest" description="Disordered" evidence="8">
    <location>
        <begin position="1749"/>
        <end position="1768"/>
    </location>
</feature>
<dbReference type="Gene3D" id="1.20.1270.350">
    <property type="entry name" value="Dedicator of cytokinesis N-terminal subdomain"/>
    <property type="match status" value="1"/>
</dbReference>
<proteinExistence type="inferred from homology"/>
<feature type="compositionally biased region" description="Polar residues" evidence="8">
    <location>
        <begin position="1807"/>
        <end position="1828"/>
    </location>
</feature>
<evidence type="ECO:0000256" key="3">
    <source>
        <dbReference type="ARBA" id="ARBA00022490"/>
    </source>
</evidence>
<feature type="non-terminal residue" evidence="12">
    <location>
        <position position="1"/>
    </location>
</feature>
<feature type="region of interest" description="Disordered" evidence="8">
    <location>
        <begin position="1805"/>
        <end position="1841"/>
    </location>
</feature>
<dbReference type="Pfam" id="PF20422">
    <property type="entry name" value="DHR-2_Lobe_B"/>
    <property type="match status" value="1"/>
</dbReference>
<dbReference type="PROSITE" id="PS50002">
    <property type="entry name" value="SH3"/>
    <property type="match status" value="1"/>
</dbReference>
<dbReference type="Pfam" id="PF14429">
    <property type="entry name" value="DOCK-C2"/>
    <property type="match status" value="1"/>
</dbReference>
<keyword evidence="13" id="KW-1185">Reference proteome</keyword>
<dbReference type="GO" id="GO:0016477">
    <property type="term" value="P:cell migration"/>
    <property type="evidence" value="ECO:0007669"/>
    <property type="project" value="TreeGrafter"/>
</dbReference>
<dbReference type="InterPro" id="IPR043162">
    <property type="entry name" value="DOCK_C_lobe_C"/>
</dbReference>
<dbReference type="Pfam" id="PF20421">
    <property type="entry name" value="DHR-2_Lobe_C"/>
    <property type="match status" value="1"/>
</dbReference>
<dbReference type="InterPro" id="IPR027007">
    <property type="entry name" value="C2_DOCK-type_domain"/>
</dbReference>
<dbReference type="Gene3D" id="2.30.30.40">
    <property type="entry name" value="SH3 Domains"/>
    <property type="match status" value="1"/>
</dbReference>
<reference evidence="12 13" key="1">
    <citation type="journal article" date="2018" name="Gigascience">
        <title>Genomes of trombidid mites reveal novel predicted allergens and laterally-transferred genes associated with secondary metabolism.</title>
        <authorList>
            <person name="Dong X."/>
            <person name="Chaisiri K."/>
            <person name="Xia D."/>
            <person name="Armstrong S.D."/>
            <person name="Fang Y."/>
            <person name="Donnelly M.J."/>
            <person name="Kadowaki T."/>
            <person name="McGarry J.W."/>
            <person name="Darby A.C."/>
            <person name="Makepeace B.L."/>
        </authorList>
    </citation>
    <scope>NUCLEOTIDE SEQUENCE [LARGE SCALE GENOMIC DNA]</scope>
    <source>
        <strain evidence="12">UoL-WK</strain>
    </source>
</reference>
<dbReference type="FunFam" id="1.20.1270.350:FF:000001">
    <property type="entry name" value="dedicator of cytokinesis protein 4"/>
    <property type="match status" value="1"/>
</dbReference>
<evidence type="ECO:0000259" key="9">
    <source>
        <dbReference type="PROSITE" id="PS50002"/>
    </source>
</evidence>
<dbReference type="STRING" id="1965070.A0A443REE2"/>
<dbReference type="SUPFAM" id="SSF48371">
    <property type="entry name" value="ARM repeat"/>
    <property type="match status" value="1"/>
</dbReference>
<dbReference type="SUPFAM" id="SSF50044">
    <property type="entry name" value="SH3-domain"/>
    <property type="match status" value="1"/>
</dbReference>
<evidence type="ECO:0000256" key="8">
    <source>
        <dbReference type="SAM" id="MobiDB-lite"/>
    </source>
</evidence>
<dbReference type="InterPro" id="IPR036028">
    <property type="entry name" value="SH3-like_dom_sf"/>
</dbReference>
<feature type="region of interest" description="Disordered" evidence="8">
    <location>
        <begin position="1869"/>
        <end position="1978"/>
    </location>
</feature>
<dbReference type="Proteomes" id="UP000285301">
    <property type="component" value="Unassembled WGS sequence"/>
</dbReference>
<dbReference type="InterPro" id="IPR016024">
    <property type="entry name" value="ARM-type_fold"/>
</dbReference>
<comment type="subcellular location">
    <subcellularLocation>
        <location evidence="1">Cytoplasm</location>
    </subcellularLocation>
</comment>
<dbReference type="OrthoDB" id="18896at2759"/>
<dbReference type="PANTHER" id="PTHR45653">
    <property type="entry name" value="DEDICATOR OF CYTOKINESIS"/>
    <property type="match status" value="1"/>
</dbReference>
<dbReference type="InterPro" id="IPR043161">
    <property type="entry name" value="DOCK_C_lobe_A"/>
</dbReference>
<keyword evidence="5" id="KW-0344">Guanine-nucleotide releasing factor</keyword>
<evidence type="ECO:0000256" key="5">
    <source>
        <dbReference type="ARBA" id="ARBA00022658"/>
    </source>
</evidence>
<comment type="similarity">
    <text evidence="7">Belongs to the DOCK family.</text>
</comment>
<dbReference type="CDD" id="cd11872">
    <property type="entry name" value="SH3_DOCK_AB"/>
    <property type="match status" value="1"/>
</dbReference>
<dbReference type="Gene3D" id="1.20.58.740">
    <property type="match status" value="1"/>
</dbReference>
<dbReference type="GO" id="GO:0007520">
    <property type="term" value="P:myoblast fusion"/>
    <property type="evidence" value="ECO:0007669"/>
    <property type="project" value="TreeGrafter"/>
</dbReference>
<dbReference type="Gene3D" id="2.60.40.150">
    <property type="entry name" value="C2 domain"/>
    <property type="match status" value="1"/>
</dbReference>
<sequence>ICNFNHDQVFAHRLQLFVGDTVYIEKETENWYYGCSSKNREKFGVFPKNYVAIKDAIIDRTNVQEIIVPREPPIVQEITTVLREWGAIWKEMYINRNENFQAIKEMMYELIELRSQIMSGKLPIDELKEVKRKVTTTIDNGNALLGLDLVVRDEHGNILNPDTTSTIELFNAHEAATLRINNVMHRKPNLQGFNEPVSQKQASSVHHYSHNLYVMVNNFVCRIGEDAQLLMTLYDGKELKFISENYFIKWGKNGFVYDLDQLNNLKVLFCDLGSKDLAREKVMLVCQVIRIGVMELKEPDQQTKVRSTFHPSKKAFDGIRRPFGVAAMDITHVFQSNNEPDEEIFIPFIQCGERDSLDSLIKKVISQKSEISEKEHKGQGLFISLKLLHGDLKHVREAYSHLVSPLTPLARKMGFPEVIMPGDVRNDLYLTLVSGDFISKTSKANNVEVTVRVCNEKGQTLSNVITFGAGADFMSEYKSVVYYHEERPKWMETIKVSVPVEACDQKAHLKFTFKHRSSNESKDKSEKPFGFSFIKLMNENGTTLRDQRHELLVYKIDSKKFDENDPSMQYLNLPSTRIELENHMIRSSTTQINSKSLSSQFSVPGLTLIPKDGFEISTIICSTKLTQNIHLLGLLKWSPSNIPTDEDVKKCLMALVHVDGEEIVKFLHDILDALFTVLVAKDSDEFNNLLFTALIFIIGLISDRKYQHFRPVLDAYIKGDFSSTLAYNKLIVVLKQYLDGLIDGSIDSSLESRMSSGDRRCSIQQSSFQETVPLQAMKSLEFLFRFIVTSRSLFAKLNGGRGRLEFEESMLQLLQTLTHLMGPESKATIVVQAACLKYFPSAIPDILTVFDAKELSEILAEFINSVPFDKLRTQKMLCILDIIHYECLFKNAECRSILLQVFNDHVRILMEMNKELPHCISVLREILTLLHGRDANSIKDDIKDLMLCLLRTVIQVVIRMDRGDALIGSLVAIMIGIFRKMTPYHYDCYVEYFPTNEDLLDFLMELLMVFKDLVSSSVYPNDWNEMIMLQNSVILNALKEFSHRMKTRFIQPFEYQLWNNFFHCAIAFLTQKHLQLENFSCNKRKKILSRYKDMRTATAILIRSIWSVLGSNRVKFIPSMIGPFLEMALIPEIALRNATIPIFFDMMQCEFLSPKGDDSLASSNIDLSSISSGDYRRNFKECEHEMITQLDKLVEGGRGDEEFKNLFCEIIPAHLQNFHEMYEEGMKFVGTVERLMRRLLEYRTVMKEENKENRMICIVNLLEFYHRIGRQEMHIRYLYKLCDLHLECDNYTEAAYSLLLHAKLLSWSDDPLPTQLKNEKYPECETHRELKEKLYKDIIDYFDKGKLWEEGLRVCEQLSAQYKNETMDYIQLSALLSRMSQFYDNIMKQIRHKPEYFRVSYWGKGFPAFLQNKTYINRGKAYEKLPEFRGRLLNQFPNAQLLNSLAHPEKEVMESNGEYLQINKVDPIMSEKSKSKFKGKPVHNQIIKYYEVNEVNQFSYSRPFRRTPIANSGRASDNEFANMWIERTTLTTRYALPGIMTWFPTIDSTTQVISPLENAIETMESTNNEIKNLILQHICEPNIPLNQLTMRLSGVVDAAVMGGIVNYEKAFFTQEYMNKLTTEKERQNVQILKDLIAAHIPLLEIGIEVHRQKAPPSIRPLHDHMEETFQKLKNSVESKYGKRPAPKELQDCSVVKIRRTLSKNEGNRKPVSAPVDVECERDLRKHSSIISSSSAQSLKPLRSMSVWCRPNSSHSATTTSTTSTNTLSKLKKQLSKENDLNNSNNRKSSHSQWYLDDAVINEDVPKTSRSSSISNQGSVIELTEQLTPQRPLRQARPTSGQYLRASTPIRSLSHGNSSTSLTNQIIEIDGVDDTPPPLPVKSGGNDYTNFSDTNGTMKRSKQNSLSVNAMKIKNKPPPPPPQSSPLLQRQKSAPENSETFDAIPPALPKKPTKKIIPTNVDSAPVDESSEAPKSPRLVINDATVFIEDDELSKSSL</sequence>
<dbReference type="Pfam" id="PF16172">
    <property type="entry name" value="DOCK_N"/>
    <property type="match status" value="1"/>
</dbReference>
<dbReference type="InterPro" id="IPR042455">
    <property type="entry name" value="DOCK_N_sub1"/>
</dbReference>
<dbReference type="InterPro" id="IPR032376">
    <property type="entry name" value="DOCK_N"/>
</dbReference>
<dbReference type="InterPro" id="IPR046770">
    <property type="entry name" value="DOCKER_Lobe_B"/>
</dbReference>
<dbReference type="Pfam" id="PF23554">
    <property type="entry name" value="TPR_DOCK"/>
    <property type="match status" value="1"/>
</dbReference>
<evidence type="ECO:0000259" key="10">
    <source>
        <dbReference type="PROSITE" id="PS51650"/>
    </source>
</evidence>